<reference evidence="8" key="1">
    <citation type="submission" date="2016-04" db="EMBL/GenBank/DDBJ databases">
        <title>Draft genome sequence of Paludibacter jiangxiensis strain NM7.</title>
        <authorList>
            <person name="Qiu Y."/>
            <person name="Matsuura N."/>
            <person name="Ohashi A."/>
            <person name="Tourlousse M.D."/>
            <person name="Sekiguchi Y."/>
        </authorList>
    </citation>
    <scope>NUCLEOTIDE SEQUENCE [LARGE SCALE GENOMIC DNA]</scope>
    <source>
        <strain evidence="8">NM7</strain>
    </source>
</reference>
<accession>A0A161LIQ0</accession>
<name>A0A161LIQ0_9BACT</name>
<dbReference type="InterPro" id="IPR009908">
    <property type="entry name" value="Methylamine_util_MauE"/>
</dbReference>
<feature type="transmembrane region" description="Helical" evidence="5">
    <location>
        <begin position="49"/>
        <end position="76"/>
    </location>
</feature>
<dbReference type="GO" id="GO:0030416">
    <property type="term" value="P:methylamine metabolic process"/>
    <property type="evidence" value="ECO:0007669"/>
    <property type="project" value="InterPro"/>
</dbReference>
<organism evidence="7 8">
    <name type="scientific">Paludibacter jiangxiensis</name>
    <dbReference type="NCBI Taxonomy" id="681398"/>
    <lineage>
        <taxon>Bacteria</taxon>
        <taxon>Pseudomonadati</taxon>
        <taxon>Bacteroidota</taxon>
        <taxon>Bacteroidia</taxon>
        <taxon>Bacteroidales</taxon>
        <taxon>Paludibacteraceae</taxon>
        <taxon>Paludibacter</taxon>
    </lineage>
</organism>
<keyword evidence="2 5" id="KW-0812">Transmembrane</keyword>
<sequence>MNSLQKNTLRILRWLFGAVFVFSGFVKAIDPLGGSYKFQDYFVAMGLESLSAFALVLSVLLSALEMVIGLNIIAGIRLKETSWVALLFMLFMTGLTAWIYKANPVHDCGCFGDALVISNKATFYKNIVLLAMIIGIIVLRKHHTTTLRPLSEWILVAFSFFSVMTLSHFNYHYLPMVDFRPYKIGANIPEGMKIPDGAPKDEYTTTFIYAKNGAKKEFTLNNYPANDSAWKFVDQKTVLVKEGYKPPIHDFSIQSPTNGEITDIVLGNKGYSFLLVAYDLNKAATDRFEKINTIADYAKKNNYPFYCLTASTGSDVDDFVKKTGLKAEVCNADPIMLKTTIRSNPGLILLHNGTVINHWPNGWLPSFDKPLSNNPKDEMPSIPSWLLVMAVAIAYTTAFIVLRQILIKRFQI</sequence>
<dbReference type="STRING" id="681398.PJIAN_1919"/>
<comment type="caution">
    <text evidence="7">The sequence shown here is derived from an EMBL/GenBank/DDBJ whole genome shotgun (WGS) entry which is preliminary data.</text>
</comment>
<dbReference type="AlphaFoldDB" id="A0A161LIQ0"/>
<feature type="transmembrane region" description="Helical" evidence="5">
    <location>
        <begin position="121"/>
        <end position="139"/>
    </location>
</feature>
<dbReference type="EMBL" id="BDCR01000001">
    <property type="protein sequence ID" value="GAT62326.1"/>
    <property type="molecule type" value="Genomic_DNA"/>
</dbReference>
<dbReference type="Pfam" id="PF07291">
    <property type="entry name" value="MauE"/>
    <property type="match status" value="1"/>
</dbReference>
<evidence type="ECO:0000256" key="3">
    <source>
        <dbReference type="ARBA" id="ARBA00022989"/>
    </source>
</evidence>
<feature type="transmembrane region" description="Helical" evidence="5">
    <location>
        <begin position="382"/>
        <end position="402"/>
    </location>
</feature>
<dbReference type="NCBIfam" id="NF045576">
    <property type="entry name" value="BT_3928_fam"/>
    <property type="match status" value="1"/>
</dbReference>
<reference evidence="8" key="2">
    <citation type="journal article" date="2017" name="Genome Announc.">
        <title>Draft genome sequence of Paludibacter jiangxiensis NM7(T), a propionate-producing fermentative bacterium.</title>
        <authorList>
            <person name="Qiu Y.-L."/>
            <person name="Tourlousse D.M."/>
            <person name="Matsuura N."/>
            <person name="Ohashi A."/>
            <person name="Sekiguchi Y."/>
        </authorList>
    </citation>
    <scope>NUCLEOTIDE SEQUENCE [LARGE SCALE GENOMIC DNA]</scope>
    <source>
        <strain evidence="8">NM7</strain>
    </source>
</reference>
<feature type="domain" description="Methylamine utilisation protein MauE" evidence="6">
    <location>
        <begin position="8"/>
        <end position="137"/>
    </location>
</feature>
<evidence type="ECO:0000256" key="1">
    <source>
        <dbReference type="ARBA" id="ARBA00004141"/>
    </source>
</evidence>
<proteinExistence type="predicted"/>
<feature type="transmembrane region" description="Helical" evidence="5">
    <location>
        <begin position="151"/>
        <end position="171"/>
    </location>
</feature>
<evidence type="ECO:0000259" key="6">
    <source>
        <dbReference type="Pfam" id="PF07291"/>
    </source>
</evidence>
<dbReference type="Proteomes" id="UP000076586">
    <property type="component" value="Unassembled WGS sequence"/>
</dbReference>
<evidence type="ECO:0000313" key="8">
    <source>
        <dbReference type="Proteomes" id="UP000076586"/>
    </source>
</evidence>
<evidence type="ECO:0000313" key="7">
    <source>
        <dbReference type="EMBL" id="GAT62326.1"/>
    </source>
</evidence>
<evidence type="ECO:0000256" key="4">
    <source>
        <dbReference type="ARBA" id="ARBA00023136"/>
    </source>
</evidence>
<dbReference type="OrthoDB" id="9809429at2"/>
<feature type="transmembrane region" description="Helical" evidence="5">
    <location>
        <begin position="83"/>
        <end position="101"/>
    </location>
</feature>
<gene>
    <name evidence="7" type="ORF">PJIAN_1919</name>
</gene>
<evidence type="ECO:0000256" key="5">
    <source>
        <dbReference type="SAM" id="Phobius"/>
    </source>
</evidence>
<keyword evidence="8" id="KW-1185">Reference proteome</keyword>
<protein>
    <recommendedName>
        <fullName evidence="6">Methylamine utilisation protein MauE domain-containing protein</fullName>
    </recommendedName>
</protein>
<dbReference type="GO" id="GO:0016020">
    <property type="term" value="C:membrane"/>
    <property type="evidence" value="ECO:0007669"/>
    <property type="project" value="UniProtKB-SubCell"/>
</dbReference>
<feature type="transmembrane region" description="Helical" evidence="5">
    <location>
        <begin position="12"/>
        <end position="29"/>
    </location>
</feature>
<comment type="subcellular location">
    <subcellularLocation>
        <location evidence="1">Membrane</location>
        <topology evidence="1">Multi-pass membrane protein</topology>
    </subcellularLocation>
</comment>
<evidence type="ECO:0000256" key="2">
    <source>
        <dbReference type="ARBA" id="ARBA00022692"/>
    </source>
</evidence>
<dbReference type="RefSeq" id="WP_068702414.1">
    <property type="nucleotide sequence ID" value="NZ_BDCR01000001.1"/>
</dbReference>
<keyword evidence="3 5" id="KW-1133">Transmembrane helix</keyword>
<keyword evidence="4 5" id="KW-0472">Membrane</keyword>